<organism evidence="2 3">
    <name type="scientific">Cirrhinus mrigala</name>
    <name type="common">Mrigala</name>
    <dbReference type="NCBI Taxonomy" id="683832"/>
    <lineage>
        <taxon>Eukaryota</taxon>
        <taxon>Metazoa</taxon>
        <taxon>Chordata</taxon>
        <taxon>Craniata</taxon>
        <taxon>Vertebrata</taxon>
        <taxon>Euteleostomi</taxon>
        <taxon>Actinopterygii</taxon>
        <taxon>Neopterygii</taxon>
        <taxon>Teleostei</taxon>
        <taxon>Ostariophysi</taxon>
        <taxon>Cypriniformes</taxon>
        <taxon>Cyprinidae</taxon>
        <taxon>Labeoninae</taxon>
        <taxon>Labeonini</taxon>
        <taxon>Cirrhinus</taxon>
    </lineage>
</organism>
<sequence length="131" mass="14344">MEQTRICGEVQLPSPDLQQQLPPLPRLRRSALRREYRPPSKHAFLTCLSTYSVLSVHAFALRLSSQDHNYGARPPPTPPASPPPSVLIRPGESLFVTCSRRVAPRSAPRKTAATVLTSRAAFAASPMTMAT</sequence>
<protein>
    <submittedName>
        <fullName evidence="2">Uncharacterized protein</fullName>
    </submittedName>
</protein>
<proteinExistence type="predicted"/>
<feature type="compositionally biased region" description="Pro residues" evidence="1">
    <location>
        <begin position="73"/>
        <end position="85"/>
    </location>
</feature>
<dbReference type="EMBL" id="JAMKFB020000004">
    <property type="protein sequence ID" value="KAL0195863.1"/>
    <property type="molecule type" value="Genomic_DNA"/>
</dbReference>
<gene>
    <name evidence="2" type="ORF">M9458_009435</name>
</gene>
<dbReference type="Proteomes" id="UP001529510">
    <property type="component" value="Unassembled WGS sequence"/>
</dbReference>
<reference evidence="2 3" key="1">
    <citation type="submission" date="2024-05" db="EMBL/GenBank/DDBJ databases">
        <title>Genome sequencing and assembly of Indian major carp, Cirrhinus mrigala (Hamilton, 1822).</title>
        <authorList>
            <person name="Mohindra V."/>
            <person name="Chowdhury L.M."/>
            <person name="Lal K."/>
            <person name="Jena J.K."/>
        </authorList>
    </citation>
    <scope>NUCLEOTIDE SEQUENCE [LARGE SCALE GENOMIC DNA]</scope>
    <source>
        <strain evidence="2">CM1030</strain>
        <tissue evidence="2">Blood</tissue>
    </source>
</reference>
<name>A0ABD0RBG4_CIRMR</name>
<dbReference type="AlphaFoldDB" id="A0ABD0RBG4"/>
<evidence type="ECO:0000313" key="3">
    <source>
        <dbReference type="Proteomes" id="UP001529510"/>
    </source>
</evidence>
<keyword evidence="3" id="KW-1185">Reference proteome</keyword>
<feature type="region of interest" description="Disordered" evidence="1">
    <location>
        <begin position="67"/>
        <end position="86"/>
    </location>
</feature>
<evidence type="ECO:0000256" key="1">
    <source>
        <dbReference type="SAM" id="MobiDB-lite"/>
    </source>
</evidence>
<evidence type="ECO:0000313" key="2">
    <source>
        <dbReference type="EMBL" id="KAL0195863.1"/>
    </source>
</evidence>
<comment type="caution">
    <text evidence="2">The sequence shown here is derived from an EMBL/GenBank/DDBJ whole genome shotgun (WGS) entry which is preliminary data.</text>
</comment>
<accession>A0ABD0RBG4</accession>